<dbReference type="EMBL" id="JASBWS010000001">
    <property type="protein sequence ID" value="KAJ9117759.1"/>
    <property type="molecule type" value="Genomic_DNA"/>
</dbReference>
<gene>
    <name evidence="1" type="ORF">QFC20_000037</name>
</gene>
<name>A0ACC2X133_9TREE</name>
<evidence type="ECO:0000313" key="1">
    <source>
        <dbReference type="EMBL" id="KAJ9117759.1"/>
    </source>
</evidence>
<accession>A0ACC2X133</accession>
<organism evidence="1 2">
    <name type="scientific">Naganishia adeliensis</name>
    <dbReference type="NCBI Taxonomy" id="92952"/>
    <lineage>
        <taxon>Eukaryota</taxon>
        <taxon>Fungi</taxon>
        <taxon>Dikarya</taxon>
        <taxon>Basidiomycota</taxon>
        <taxon>Agaricomycotina</taxon>
        <taxon>Tremellomycetes</taxon>
        <taxon>Filobasidiales</taxon>
        <taxon>Filobasidiaceae</taxon>
        <taxon>Naganishia</taxon>
    </lineage>
</organism>
<protein>
    <submittedName>
        <fullName evidence="1">Uncharacterized protein</fullName>
    </submittedName>
</protein>
<reference evidence="1" key="1">
    <citation type="submission" date="2023-04" db="EMBL/GenBank/DDBJ databases">
        <title>Draft Genome sequencing of Naganishia species isolated from polar environments using Oxford Nanopore Technology.</title>
        <authorList>
            <person name="Leo P."/>
            <person name="Venkateswaran K."/>
        </authorList>
    </citation>
    <scope>NUCLEOTIDE SEQUENCE</scope>
    <source>
        <strain evidence="1">MNA-CCFEE 5262</strain>
    </source>
</reference>
<sequence>MPAPEPAFARRWRTKFNAALARSTTKEPTSPTTGYYFPLAQYLSLHLVLSIFLLFSLGFLPRSQTWLEGVLPASWTAKEATGGVKQVISADRPEHEFLTPLTANVVVTLSWTCAGLLVCMTWWGAHLRRWWVAFRQSEGKVGQDDTVTAAQKALLATLAGTAIFYPFLVFLGVPLATHIPQTLLFALHLSLLIVLPPTYALGIPSLYESGTFERYRLTRLFCELSPETQLERATVYPVVGTVIGAWWGVIPLALDWDRPWQTYPLPPTFTSLIGFIVGGLASFMHSIFLEAVEASKAVVSSAQAGEREGREEKVKRRKRKGGKGL</sequence>
<evidence type="ECO:0000313" key="2">
    <source>
        <dbReference type="Proteomes" id="UP001230649"/>
    </source>
</evidence>
<dbReference type="Proteomes" id="UP001230649">
    <property type="component" value="Unassembled WGS sequence"/>
</dbReference>
<proteinExistence type="predicted"/>
<comment type="caution">
    <text evidence="1">The sequence shown here is derived from an EMBL/GenBank/DDBJ whole genome shotgun (WGS) entry which is preliminary data.</text>
</comment>
<keyword evidence="2" id="KW-1185">Reference proteome</keyword>